<name>A0ACB9N8N1_BAUVA</name>
<organism evidence="1 2">
    <name type="scientific">Bauhinia variegata</name>
    <name type="common">Purple orchid tree</name>
    <name type="synonym">Phanera variegata</name>
    <dbReference type="NCBI Taxonomy" id="167791"/>
    <lineage>
        <taxon>Eukaryota</taxon>
        <taxon>Viridiplantae</taxon>
        <taxon>Streptophyta</taxon>
        <taxon>Embryophyta</taxon>
        <taxon>Tracheophyta</taxon>
        <taxon>Spermatophyta</taxon>
        <taxon>Magnoliopsida</taxon>
        <taxon>eudicotyledons</taxon>
        <taxon>Gunneridae</taxon>
        <taxon>Pentapetalae</taxon>
        <taxon>rosids</taxon>
        <taxon>fabids</taxon>
        <taxon>Fabales</taxon>
        <taxon>Fabaceae</taxon>
        <taxon>Cercidoideae</taxon>
        <taxon>Cercideae</taxon>
        <taxon>Bauhiniinae</taxon>
        <taxon>Bauhinia</taxon>
    </lineage>
</organism>
<comment type="caution">
    <text evidence="1">The sequence shown here is derived from an EMBL/GenBank/DDBJ whole genome shotgun (WGS) entry which is preliminary data.</text>
</comment>
<evidence type="ECO:0000313" key="2">
    <source>
        <dbReference type="Proteomes" id="UP000828941"/>
    </source>
</evidence>
<dbReference type="EMBL" id="CM039432">
    <property type="protein sequence ID" value="KAI4332104.1"/>
    <property type="molecule type" value="Genomic_DNA"/>
</dbReference>
<keyword evidence="2" id="KW-1185">Reference proteome</keyword>
<reference evidence="1 2" key="1">
    <citation type="journal article" date="2022" name="DNA Res.">
        <title>Chromosomal-level genome assembly of the orchid tree Bauhinia variegata (Leguminosae; Cercidoideae) supports the allotetraploid origin hypothesis of Bauhinia.</title>
        <authorList>
            <person name="Zhong Y."/>
            <person name="Chen Y."/>
            <person name="Zheng D."/>
            <person name="Pang J."/>
            <person name="Liu Y."/>
            <person name="Luo S."/>
            <person name="Meng S."/>
            <person name="Qian L."/>
            <person name="Wei D."/>
            <person name="Dai S."/>
            <person name="Zhou R."/>
        </authorList>
    </citation>
    <scope>NUCLEOTIDE SEQUENCE [LARGE SCALE GENOMIC DNA]</scope>
    <source>
        <strain evidence="1">BV-YZ2020</strain>
    </source>
</reference>
<dbReference type="Proteomes" id="UP000828941">
    <property type="component" value="Chromosome 7"/>
</dbReference>
<protein>
    <submittedName>
        <fullName evidence="1">Uncharacterized protein</fullName>
    </submittedName>
</protein>
<evidence type="ECO:0000313" key="1">
    <source>
        <dbReference type="EMBL" id="KAI4332104.1"/>
    </source>
</evidence>
<proteinExistence type="predicted"/>
<accession>A0ACB9N8N1</accession>
<sequence>MSRAIQSQNPYNNNGLATFATVFTDSTAFPFFITSSSSSLPSFFPYKLFRNEQVTRPNLTLRHRRLSTACVPFAGTEETELHVSSREEDQQEEDAEPTAEDIEYVSEIERVLDLLKKNRDMLFGEVKLTILIEDPREVERRRLLGLEGPDAPTRDDLVTALEEIQEGKIPKNKAALKMLAAEMVSWPNLEVESTKKKPSKSLYAKSTDTGIDLQEAAKRLNVDWDSAAEIEDADVVDDTEVPAAVGYGALYLVTAFPVIIGISVVLILFYNSLQ</sequence>
<gene>
    <name evidence="1" type="ORF">L6164_017040</name>
</gene>